<feature type="chain" id="PRO_5013279562" evidence="2">
    <location>
        <begin position="24"/>
        <end position="80"/>
    </location>
</feature>
<name>A0A224Y4X9_9HEMI</name>
<reference evidence="3" key="1">
    <citation type="journal article" date="2018" name="PLoS Negl. Trop. Dis.">
        <title>An insight into the salivary gland and fat body transcriptome of Panstrongylus lignarius (Hemiptera: Heteroptera), the main vector of Chagas disease in Peru.</title>
        <authorList>
            <person name="Nevoa J.C."/>
            <person name="Mendes M.T."/>
            <person name="da Silva M.V."/>
            <person name="Soares S.C."/>
            <person name="Oliveira C.J.F."/>
            <person name="Ribeiro J.M.C."/>
        </authorList>
    </citation>
    <scope>NUCLEOTIDE SEQUENCE</scope>
</reference>
<proteinExistence type="predicted"/>
<feature type="region of interest" description="Disordered" evidence="1">
    <location>
        <begin position="30"/>
        <end position="80"/>
    </location>
</feature>
<keyword evidence="2" id="KW-0732">Signal</keyword>
<evidence type="ECO:0000256" key="1">
    <source>
        <dbReference type="SAM" id="MobiDB-lite"/>
    </source>
</evidence>
<accession>A0A224Y4X9</accession>
<evidence type="ECO:0000256" key="2">
    <source>
        <dbReference type="SAM" id="SignalP"/>
    </source>
</evidence>
<protein>
    <submittedName>
        <fullName evidence="3">Putative secreted protein</fullName>
    </submittedName>
</protein>
<feature type="signal peptide" evidence="2">
    <location>
        <begin position="1"/>
        <end position="23"/>
    </location>
</feature>
<organism evidence="3">
    <name type="scientific">Panstrongylus lignarius</name>
    <dbReference type="NCBI Taxonomy" id="156445"/>
    <lineage>
        <taxon>Eukaryota</taxon>
        <taxon>Metazoa</taxon>
        <taxon>Ecdysozoa</taxon>
        <taxon>Arthropoda</taxon>
        <taxon>Hexapoda</taxon>
        <taxon>Insecta</taxon>
        <taxon>Pterygota</taxon>
        <taxon>Neoptera</taxon>
        <taxon>Paraneoptera</taxon>
        <taxon>Hemiptera</taxon>
        <taxon>Heteroptera</taxon>
        <taxon>Panheteroptera</taxon>
        <taxon>Cimicomorpha</taxon>
        <taxon>Reduviidae</taxon>
        <taxon>Triatominae</taxon>
        <taxon>Panstrongylus</taxon>
    </lineage>
</organism>
<evidence type="ECO:0000313" key="3">
    <source>
        <dbReference type="EMBL" id="JAW15591.1"/>
    </source>
</evidence>
<dbReference type="EMBL" id="GFTR01000835">
    <property type="protein sequence ID" value="JAW15591.1"/>
    <property type="molecule type" value="Transcribed_RNA"/>
</dbReference>
<sequence length="80" mass="8676">MKFLLIATIALICCMYTIQQADGQIATQHHKKPLTGDHHAKPFAATGDVKTQHKPFAATGDVKTHSKSLVDQKPPANKGK</sequence>
<dbReference type="AlphaFoldDB" id="A0A224Y4X9"/>